<dbReference type="STRING" id="1458461.BN1012_Phect770"/>
<protein>
    <recommendedName>
        <fullName evidence="1">BLUF domain-containing protein</fullName>
    </recommendedName>
</protein>
<dbReference type="InterPro" id="IPR007024">
    <property type="entry name" value="BLUF_domain"/>
</dbReference>
<dbReference type="Gene3D" id="3.30.70.100">
    <property type="match status" value="1"/>
</dbReference>
<dbReference type="HOGENOM" id="CLU_097099_3_2_5"/>
<dbReference type="OrthoDB" id="196105at2"/>
<name>X5ME18_9HYPH</name>
<proteinExistence type="predicted"/>
<dbReference type="PROSITE" id="PS50925">
    <property type="entry name" value="BLUF"/>
    <property type="match status" value="1"/>
</dbReference>
<dbReference type="SUPFAM" id="SSF54975">
    <property type="entry name" value="Acylphosphatase/BLUF domain-like"/>
    <property type="match status" value="1"/>
</dbReference>
<dbReference type="KEGG" id="pect:BN1012_Phect770"/>
<evidence type="ECO:0000313" key="2">
    <source>
        <dbReference type="EMBL" id="CDO58984.1"/>
    </source>
</evidence>
<reference evidence="2 3" key="1">
    <citation type="journal article" date="2014" name="Front. Genet.">
        <title>Genome and metabolic network of "Candidatus Phaeomarinobacter ectocarpi" Ec32, a new candidate genus of Alphaproteobacteria frequently associated with brown algae.</title>
        <authorList>
            <person name="Dittami S.M."/>
            <person name="Barbeyron T."/>
            <person name="Boyen C."/>
            <person name="Cambefort J."/>
            <person name="Collet G."/>
            <person name="Delage L."/>
            <person name="Gobet A."/>
            <person name="Groisillier A."/>
            <person name="Leblanc C."/>
            <person name="Michel G."/>
            <person name="Scornet D."/>
            <person name="Siegel A."/>
            <person name="Tapia J.E."/>
            <person name="Tonon T."/>
        </authorList>
    </citation>
    <scope>NUCLEOTIDE SEQUENCE [LARGE SCALE GENOMIC DNA]</scope>
    <source>
        <strain evidence="2 3">Ec32</strain>
    </source>
</reference>
<dbReference type="InterPro" id="IPR036046">
    <property type="entry name" value="Acylphosphatase-like_dom_sf"/>
</dbReference>
<sequence length="146" mass="16433">MVYQLVYVSAAQDGSVNTTIEDILEKSRENNERTQITGMLMAHDGNFFQVLEGDEAAVAACYERIQQDERHKDPIILMTKHVDTRSFPQWSMGYASPEDLSDEHRDIIISLTGLIDNLEAQFESTSPEISVLAGSFVRSFRDFGLA</sequence>
<evidence type="ECO:0000259" key="1">
    <source>
        <dbReference type="PROSITE" id="PS50925"/>
    </source>
</evidence>
<accession>X5ME18</accession>
<dbReference type="Pfam" id="PF04940">
    <property type="entry name" value="BLUF"/>
    <property type="match status" value="1"/>
</dbReference>
<dbReference type="EMBL" id="HG966617">
    <property type="protein sequence ID" value="CDO58984.1"/>
    <property type="molecule type" value="Genomic_DNA"/>
</dbReference>
<evidence type="ECO:0000313" key="3">
    <source>
        <dbReference type="Proteomes" id="UP000032160"/>
    </source>
</evidence>
<gene>
    <name evidence="2" type="ORF">BN1012_Phect770</name>
</gene>
<keyword evidence="3" id="KW-1185">Reference proteome</keyword>
<dbReference type="RefSeq" id="WP_052535174.1">
    <property type="nucleotide sequence ID" value="NZ_HG966617.1"/>
</dbReference>
<dbReference type="GO" id="GO:0009882">
    <property type="term" value="F:blue light photoreceptor activity"/>
    <property type="evidence" value="ECO:0007669"/>
    <property type="project" value="InterPro"/>
</dbReference>
<dbReference type="GO" id="GO:0071949">
    <property type="term" value="F:FAD binding"/>
    <property type="evidence" value="ECO:0007669"/>
    <property type="project" value="InterPro"/>
</dbReference>
<dbReference type="Proteomes" id="UP000032160">
    <property type="component" value="Chromosome I"/>
</dbReference>
<dbReference type="SMART" id="SM01034">
    <property type="entry name" value="BLUF"/>
    <property type="match status" value="1"/>
</dbReference>
<organism evidence="2 3">
    <name type="scientific">Candidatus Phaeomarinibacter ectocarpi</name>
    <dbReference type="NCBI Taxonomy" id="1458461"/>
    <lineage>
        <taxon>Bacteria</taxon>
        <taxon>Pseudomonadati</taxon>
        <taxon>Pseudomonadota</taxon>
        <taxon>Alphaproteobacteria</taxon>
        <taxon>Hyphomicrobiales</taxon>
        <taxon>Parvibaculaceae</taxon>
        <taxon>Candidatus Phaeomarinibacter</taxon>
    </lineage>
</organism>
<dbReference type="AlphaFoldDB" id="X5ME18"/>
<feature type="domain" description="BLUF" evidence="1">
    <location>
        <begin position="2"/>
        <end position="93"/>
    </location>
</feature>